<evidence type="ECO:0000313" key="4">
    <source>
        <dbReference type="Proteomes" id="UP001589797"/>
    </source>
</evidence>
<comment type="caution">
    <text evidence="3">The sequence shown here is derived from an EMBL/GenBank/DDBJ whole genome shotgun (WGS) entry which is preliminary data.</text>
</comment>
<evidence type="ECO:0000313" key="3">
    <source>
        <dbReference type="EMBL" id="MFC0263511.1"/>
    </source>
</evidence>
<proteinExistence type="predicted"/>
<evidence type="ECO:0000259" key="2">
    <source>
        <dbReference type="PROSITE" id="PS51352"/>
    </source>
</evidence>
<feature type="domain" description="Thioredoxin" evidence="2">
    <location>
        <begin position="381"/>
        <end position="528"/>
    </location>
</feature>
<organism evidence="3 4">
    <name type="scientific">Fontibacter flavus</name>
    <dbReference type="NCBI Taxonomy" id="654838"/>
    <lineage>
        <taxon>Bacteria</taxon>
        <taxon>Pseudomonadati</taxon>
        <taxon>Bacteroidota</taxon>
        <taxon>Cytophagia</taxon>
        <taxon>Cytophagales</taxon>
        <taxon>Cyclobacteriaceae</taxon>
        <taxon>Fontibacter</taxon>
    </lineage>
</organism>
<sequence length="531" mass="60265">MKIPIIAITRCFITVLLVTSCLRAFAAIEVPDQKPVLIFAQIRTLEPVNQVTVQYVENPMNVLIGAPAPGHDFIEPEIGSLIDGTYGSRTFSWSADSAHPGRITLSIGYKKLIDDFLVFPGDSIQLMFDEYSGHLVFNGPAADHFNLQYRLQRLQSEIYFSNPVNISSYNIESMFRNGNTYEQFLLDQNNRFGRKVNINKIDPPIMLENLISKIQDQKDLDPFIRLLDQDTKVDESIKLSIRNKFLDSRFTVYAKNLGSLLGYSVKLNDGESLNKILVYIQDVLIPDLLREGELLGNGNFHPFLSTISELVKISAPYTHLGDQKAMILQNFEGDIKDQLLASMLFLEYRRGIKTDSELREMNKSINHRASLELTEELLGKTEKGKQVRYFEFTDENGKRTDIKDLKGYYLFVYTYFDGCNASSSYFKNVVQHVAGHFGDSDKLLFVAISADRTKAIWESAVKSGNYSDHHILNLLAMDQGVYHPFFSYYNLIGFPSQMLLDPNGNIAAVSGLNRSADELTEMLEKLLEKED</sequence>
<dbReference type="EMBL" id="JBHLWI010000035">
    <property type="protein sequence ID" value="MFC0263511.1"/>
    <property type="molecule type" value="Genomic_DNA"/>
</dbReference>
<feature type="chain" id="PRO_5047105808" evidence="1">
    <location>
        <begin position="27"/>
        <end position="531"/>
    </location>
</feature>
<dbReference type="InterPro" id="IPR013766">
    <property type="entry name" value="Thioredoxin_domain"/>
</dbReference>
<dbReference type="Gene3D" id="3.40.30.10">
    <property type="entry name" value="Glutaredoxin"/>
    <property type="match status" value="1"/>
</dbReference>
<name>A0ABV6FUG0_9BACT</name>
<evidence type="ECO:0000256" key="1">
    <source>
        <dbReference type="SAM" id="SignalP"/>
    </source>
</evidence>
<reference evidence="3 4" key="1">
    <citation type="submission" date="2024-09" db="EMBL/GenBank/DDBJ databases">
        <authorList>
            <person name="Sun Q."/>
            <person name="Mori K."/>
        </authorList>
    </citation>
    <scope>NUCLEOTIDE SEQUENCE [LARGE SCALE GENOMIC DNA]</scope>
    <source>
        <strain evidence="3 4">CCM 7650</strain>
    </source>
</reference>
<keyword evidence="4" id="KW-1185">Reference proteome</keyword>
<protein>
    <submittedName>
        <fullName evidence="3">TlpA family protein disulfide reductase</fullName>
    </submittedName>
</protein>
<gene>
    <name evidence="3" type="ORF">ACFFIP_12540</name>
</gene>
<feature type="signal peptide" evidence="1">
    <location>
        <begin position="1"/>
        <end position="26"/>
    </location>
</feature>
<dbReference type="InterPro" id="IPR036249">
    <property type="entry name" value="Thioredoxin-like_sf"/>
</dbReference>
<dbReference type="RefSeq" id="WP_382387997.1">
    <property type="nucleotide sequence ID" value="NZ_JBHLWI010000035.1"/>
</dbReference>
<dbReference type="PROSITE" id="PS51257">
    <property type="entry name" value="PROKAR_LIPOPROTEIN"/>
    <property type="match status" value="1"/>
</dbReference>
<accession>A0ABV6FUG0</accession>
<dbReference type="SUPFAM" id="SSF52833">
    <property type="entry name" value="Thioredoxin-like"/>
    <property type="match status" value="1"/>
</dbReference>
<dbReference type="Proteomes" id="UP001589797">
    <property type="component" value="Unassembled WGS sequence"/>
</dbReference>
<keyword evidence="1" id="KW-0732">Signal</keyword>
<dbReference type="PROSITE" id="PS51352">
    <property type="entry name" value="THIOREDOXIN_2"/>
    <property type="match status" value="1"/>
</dbReference>